<dbReference type="VEuPathDB" id="PlasmoDB:PY17X_0515000"/>
<reference evidence="3" key="2">
    <citation type="submission" date="2014-05" db="EMBL/GenBank/DDBJ databases">
        <authorList>
            <person name="Aslett M.A."/>
            <person name="De Silva N."/>
        </authorList>
    </citation>
    <scope>NUCLEOTIDE SEQUENCE</scope>
    <source>
        <strain evidence="3">17X</strain>
    </source>
</reference>
<evidence type="ECO:0000313" key="4">
    <source>
        <dbReference type="Proteomes" id="UP000072874"/>
    </source>
</evidence>
<sequence length="1376" mass="162781">MAEISPKPVYMGKGFILKSASNEYIENNKNSTGNVKKRAKCIYVDKKKNIFKRYNPVVIPILNRNIKNYTKKSEKNSEKKNSDIDIFEESELNSFILRNRAFRLTWIKIIKLIKKEIDIQISKNLSDVFEDIYLYSMSSSEYLPLILMTAGTNVADHEIVIDTLSYKLKSWVDKKGRHGKKRIIKNYASKGLVKNVKSNNYRDSCNSFYDDSDKSNCLSSKLEKGGNSSKKKKNNNNNNVNVNVNVDSDLLSNSSDIINESYDSSCYDHTDSEDNANCDNNKDCDVYVCSLNSSTSNNVNSAICNIYNQLYKEYKIRNLLSKNKNKKNMKYKKKYNNNINKFEEENKMNPHLFYSEKNEEPFSNSDINNVENEFDNDYTLNRKLISVDKLVELYNNMTEMNRKCEGKIKENNFKKNRKKNKSDLSWLNGERNESSDDNFLKKYNNLELYNIENYYFNDGRKKVRVIVLIHDCEYFSINIFNGILNILINLRINNKICLSVILGVSSPFFFNNITTPSTQSKLRIKNIDILNNKLVCENICDNLLFKNVIPFVVNFRTIHTIKLLLYKNNQSISQLIHMLYILTKDFYDNNLFSFLSIPINYYFNNCCDTDIENDSENEPVTEYSPYTFVRSKNKAFNNFIQYDIRNLHKKIISLCYSSNLYYFHLSYLKKKYSNILIKNYYLIHDENSDVHTPTSSSIDTDVFTLKKNKKINYDQNENNQLEVIDKCNAPTKVNTASTLGKDKEKDKNGIFSKDKSGVFDRKLYAWKFKANTINWWLDHPFRDLVYCYENNNSIKKKKKKTVFNIEDKLLLEPGEDNEIKNLQNSENIKEINKHLCEKFIPETVLKLLERKYAFSIAINLINIIIKHKPEYNNSLKRIEYFRKLFDNLEKAKWNNNTNILYIEELYKIAENDVKKCVHFLIDIINPYYFKNQETLLDMLKEFKKYYIQIYSLVYNLEDYLYLLKEKIYEKDREYLINDDFSKTFSYSDSFSIYYSLLYKLDDLIEMFRKFLKQKDIDTDVLKSESVQKNFDNTVDMSNDQNGDYDDNKIYKRYLTIHNTMLKVNDMEDDDDNNNNNNRIITIQDISDSLNIFIHDYLYLLLLPPLHYNPLAFDILIHKPDKDFTDIITRNIKGELLQTLCYNNPYKTGNLMCSCCFCTEHPENENVNSNIICDNKIYLNPYYDNISSLEDLVNLYRIYERCNKTIDLYNLFILFVNIKVEKYENIIEENDISEKMKKIPKTGQNSFIDIGILQEYYLKFIIVVTTFCYIFKILKQPNVSALLNYTEKDDYLSNGYNEDIIKNDENEENAEEQIKKFLIDIKKSLQGCTSKKLLFGKLYYNNTIISRELCLQKMMEYNFEYKRETICVNDNFKRQKN</sequence>
<evidence type="ECO:0008006" key="6">
    <source>
        <dbReference type="Google" id="ProtNLM"/>
    </source>
</evidence>
<gene>
    <name evidence="3" type="ORF">PY17X_0515000</name>
    <name evidence="2" type="ORF">PYYM_0514300</name>
</gene>
<reference evidence="3" key="4">
    <citation type="submission" date="2019-05" db="EMBL/GenBank/DDBJ databases">
        <authorList>
            <consortium name="Pathogen Informatics"/>
        </authorList>
    </citation>
    <scope>NUCLEOTIDE SEQUENCE</scope>
    <source>
        <strain evidence="3">17X</strain>
    </source>
</reference>
<evidence type="ECO:0000256" key="1">
    <source>
        <dbReference type="SAM" id="MobiDB-lite"/>
    </source>
</evidence>
<dbReference type="Proteomes" id="UP000072904">
    <property type="component" value="Chromosome 5"/>
</dbReference>
<dbReference type="GeneID" id="3789684"/>
<dbReference type="OrthoDB" id="392334at2759"/>
<dbReference type="EMBL" id="LK934633">
    <property type="protein sequence ID" value="CDU16738.1"/>
    <property type="molecule type" value="Genomic_DNA"/>
</dbReference>
<dbReference type="Proteomes" id="UP000072874">
    <property type="component" value="Chromosome 5"/>
</dbReference>
<dbReference type="EMBL" id="LM993659">
    <property type="protein sequence ID" value="VTZ74302.1"/>
    <property type="molecule type" value="Genomic_DNA"/>
</dbReference>
<dbReference type="KEGG" id="pyo:PY17X_0515000"/>
<feature type="region of interest" description="Disordered" evidence="1">
    <location>
        <begin position="220"/>
        <end position="240"/>
    </location>
</feature>
<protein>
    <recommendedName>
        <fullName evidence="6">Origin recognition complex subunit 3</fullName>
    </recommendedName>
</protein>
<organism evidence="2 5">
    <name type="scientific">Plasmodium yoelii</name>
    <dbReference type="NCBI Taxonomy" id="5861"/>
    <lineage>
        <taxon>Eukaryota</taxon>
        <taxon>Sar</taxon>
        <taxon>Alveolata</taxon>
        <taxon>Apicomplexa</taxon>
        <taxon>Aconoidasida</taxon>
        <taxon>Haemosporida</taxon>
        <taxon>Plasmodiidae</taxon>
        <taxon>Plasmodium</taxon>
        <taxon>Plasmodium (Vinckeia)</taxon>
    </lineage>
</organism>
<dbReference type="OMA" id="NMHSHIN"/>
<dbReference type="VEuPathDB" id="PlasmoDB:PY04105"/>
<reference evidence="4 5" key="1">
    <citation type="journal article" date="2014" name="BMC Biol.">
        <title>A comprehensive evaluation of rodent malaria parasite genomes and gene expression.</title>
        <authorList>
            <person name="Otto T.D."/>
            <person name="Bohme U."/>
            <person name="Jackson A.P."/>
            <person name="Hunt M."/>
            <person name="Franke-Fayard B."/>
            <person name="Hoeijmakers W.A."/>
            <person name="Religa A.A."/>
            <person name="Robertson L."/>
            <person name="Sanders M."/>
            <person name="Ogun S.A."/>
            <person name="Cunningham D."/>
            <person name="Erhart A."/>
            <person name="Billker O."/>
            <person name="Khan S.M."/>
            <person name="Stunnenberg H.G."/>
            <person name="Langhorne J."/>
            <person name="Holder A.A."/>
            <person name="Waters A.P."/>
            <person name="Newbold C.I."/>
            <person name="Pain A."/>
            <person name="Berriman M."/>
            <person name="Janse C.J."/>
        </authorList>
    </citation>
    <scope>NUCLEOTIDE SEQUENCE [LARGE SCALE GENOMIC DNA]</scope>
    <source>
        <strain evidence="3 4">17X</strain>
        <strain evidence="2 5">YM</strain>
    </source>
</reference>
<reference evidence="2" key="3">
    <citation type="submission" date="2014-05" db="EMBL/GenBank/DDBJ databases">
        <authorList>
            <person name="Aslett A.Martin."/>
            <person name="De Silva Nishadi"/>
        </authorList>
    </citation>
    <scope>NUCLEOTIDE SEQUENCE</scope>
    <source>
        <strain evidence="2">YM</strain>
    </source>
</reference>
<evidence type="ECO:0000313" key="2">
    <source>
        <dbReference type="EMBL" id="CDU16738.1"/>
    </source>
</evidence>
<dbReference type="VEuPathDB" id="PlasmoDB:PYYM_0514300"/>
<dbReference type="RefSeq" id="XP_724358.2">
    <property type="nucleotide sequence ID" value="XM_719265.2"/>
</dbReference>
<evidence type="ECO:0000313" key="3">
    <source>
        <dbReference type="EMBL" id="VTZ74302.1"/>
    </source>
</evidence>
<proteinExistence type="predicted"/>
<dbReference type="VEuPathDB" id="PlasmoDB:Py17XNL_000504504"/>
<name>A0A078K864_PLAYE</name>
<accession>A0A078K864</accession>
<evidence type="ECO:0000313" key="5">
    <source>
        <dbReference type="Proteomes" id="UP000072904"/>
    </source>
</evidence>